<dbReference type="Proteomes" id="UP000243723">
    <property type="component" value="Unassembled WGS sequence"/>
</dbReference>
<protein>
    <recommendedName>
        <fullName evidence="2">Myb-like domain-containing protein</fullName>
    </recommendedName>
</protein>
<organism evidence="3 4">
    <name type="scientific">Elsinoe australis</name>
    <dbReference type="NCBI Taxonomy" id="40998"/>
    <lineage>
        <taxon>Eukaryota</taxon>
        <taxon>Fungi</taxon>
        <taxon>Dikarya</taxon>
        <taxon>Ascomycota</taxon>
        <taxon>Pezizomycotina</taxon>
        <taxon>Dothideomycetes</taxon>
        <taxon>Dothideomycetidae</taxon>
        <taxon>Myriangiales</taxon>
        <taxon>Elsinoaceae</taxon>
        <taxon>Elsinoe</taxon>
    </lineage>
</organism>
<feature type="domain" description="Myb-like" evidence="2">
    <location>
        <begin position="1"/>
        <end position="52"/>
    </location>
</feature>
<reference evidence="3 4" key="1">
    <citation type="submission" date="2017-05" db="EMBL/GenBank/DDBJ databases">
        <title>Draft genome sequence of Elsinoe australis.</title>
        <authorList>
            <person name="Cheng Q."/>
        </authorList>
    </citation>
    <scope>NUCLEOTIDE SEQUENCE [LARGE SCALE GENOMIC DNA]</scope>
    <source>
        <strain evidence="3 4">NL1</strain>
    </source>
</reference>
<dbReference type="InterPro" id="IPR001005">
    <property type="entry name" value="SANT/Myb"/>
</dbReference>
<feature type="compositionally biased region" description="Low complexity" evidence="1">
    <location>
        <begin position="176"/>
        <end position="189"/>
    </location>
</feature>
<dbReference type="EMBL" id="NHZQ01000060">
    <property type="protein sequence ID" value="PSK56568.1"/>
    <property type="molecule type" value="Genomic_DNA"/>
</dbReference>
<feature type="compositionally biased region" description="Basic residues" evidence="1">
    <location>
        <begin position="149"/>
        <end position="162"/>
    </location>
</feature>
<dbReference type="CDD" id="cd00167">
    <property type="entry name" value="SANT"/>
    <property type="match status" value="1"/>
</dbReference>
<dbReference type="AlphaFoldDB" id="A0A2P8A7Y5"/>
<sequence>MAPSSWTDLEEKKMLLTVAICGIDNPERWEKVARNVPGKTANAVRQHFPKVRKMLEADFPDDDNAEKHAATKATPKGRKRKGTADDEAENDYEAPVSGKKAKTTTSKAKGGKKGQTKIKSEETVEGNVEAAEEDEAETPAIETPTVQTKARKTPARKGKAAKNMKEESDDADDFESSAVETTSAQTKKQTSAKKAKGNKKAAQEIDEDAADFTEDGLDAKHPGAPKAHNNSNNSDAQAGDDGNVPETPGKHVNTTSEIADNARTEEELIQDKVKEGEEAAEMEGPLTPGDRGTPEYIALGFVEKDVKEYHAGAIESDSGTEEGQVAG</sequence>
<proteinExistence type="predicted"/>
<dbReference type="InterPro" id="IPR009057">
    <property type="entry name" value="Homeodomain-like_sf"/>
</dbReference>
<evidence type="ECO:0000256" key="1">
    <source>
        <dbReference type="SAM" id="MobiDB-lite"/>
    </source>
</evidence>
<evidence type="ECO:0000259" key="2">
    <source>
        <dbReference type="PROSITE" id="PS50090"/>
    </source>
</evidence>
<dbReference type="Pfam" id="PF00249">
    <property type="entry name" value="Myb_DNA-binding"/>
    <property type="match status" value="1"/>
</dbReference>
<feature type="region of interest" description="Disordered" evidence="1">
    <location>
        <begin position="55"/>
        <end position="294"/>
    </location>
</feature>
<feature type="compositionally biased region" description="Acidic residues" evidence="1">
    <location>
        <begin position="204"/>
        <end position="216"/>
    </location>
</feature>
<keyword evidence="4" id="KW-1185">Reference proteome</keyword>
<feature type="compositionally biased region" description="Basic residues" evidence="1">
    <location>
        <begin position="190"/>
        <end position="199"/>
    </location>
</feature>
<dbReference type="SUPFAM" id="SSF46689">
    <property type="entry name" value="Homeodomain-like"/>
    <property type="match status" value="1"/>
</dbReference>
<dbReference type="OrthoDB" id="4525115at2759"/>
<accession>A0A2P8A7Y5</accession>
<gene>
    <name evidence="3" type="ORF">B9Z65_6192</name>
</gene>
<feature type="compositionally biased region" description="Basic and acidic residues" evidence="1">
    <location>
        <begin position="260"/>
        <end position="277"/>
    </location>
</feature>
<name>A0A2P8A7Y5_9PEZI</name>
<dbReference type="Gene3D" id="1.10.10.60">
    <property type="entry name" value="Homeodomain-like"/>
    <property type="match status" value="1"/>
</dbReference>
<comment type="caution">
    <text evidence="3">The sequence shown here is derived from an EMBL/GenBank/DDBJ whole genome shotgun (WGS) entry which is preliminary data.</text>
</comment>
<evidence type="ECO:0000313" key="3">
    <source>
        <dbReference type="EMBL" id="PSK56568.1"/>
    </source>
</evidence>
<evidence type="ECO:0000313" key="4">
    <source>
        <dbReference type="Proteomes" id="UP000243723"/>
    </source>
</evidence>
<dbReference type="PROSITE" id="PS50090">
    <property type="entry name" value="MYB_LIKE"/>
    <property type="match status" value="1"/>
</dbReference>
<dbReference type="SMART" id="SM00717">
    <property type="entry name" value="SANT"/>
    <property type="match status" value="1"/>
</dbReference>